<comment type="caution">
    <text evidence="1">The sequence shown here is derived from an EMBL/GenBank/DDBJ whole genome shotgun (WGS) entry which is preliminary data.</text>
</comment>
<accession>D3B4D3</accession>
<dbReference type="SUPFAM" id="SSF48403">
    <property type="entry name" value="Ankyrin repeat"/>
    <property type="match status" value="1"/>
</dbReference>
<dbReference type="InterPro" id="IPR036770">
    <property type="entry name" value="Ankyrin_rpt-contain_sf"/>
</dbReference>
<keyword evidence="2" id="KW-1185">Reference proteome</keyword>
<sequence length="735" mass="84969">MNTAPIHNVLTNKYLFKKIILSLPTYSILPNNPQHLSLNAKVQQTGWRCRSYHYQKLSELLDVGYYSLILDRIKSGSISITNDCIRTLVKSSLISDQLFESIYQLKQWMFVNEDLLFCAVESGHLERVKLFAQQSYPVIQSRQTVKISIAHHAWQCLQFEIYNYLVKHVCKDNGEAMGDLSPGSKSKLLLDNISKLENFDYLYEILDASPNDNTLYPIKLLLLQSNRYKVSKELLVKVNGLQVIQKMFPPFEFSDQFIEHLFQSLECSEYHLKVLDKIAKGLPLDTMKKEIKQSLSESLETLKRFNIKLEQSVLDHQESFEFYVLLFKALVKTLTRYRPIFEMNVYQDFCIKLIKSSGLVGLPIVLGLGLSPSHQCNHFVKYGTLEQVKLAREISLSSYNYHFVKTWVIESFKNQDDNIFNIFVEQYGYDTIASQFDALSTQSLSISSLEKLTLCHRIDPSLQHINRDSSLNIRSMNTEYVNYLMTLSMQLGVASDSFLFNYLVDVTYYSDQIEHFKTIVTKEIGCNHLSALLDSAIKSLKYQYISYIISIDSKILEKSIETVALVGDIGVLQMIDHHLSSNNQLLSKLVYHLLVNGQFSLLEYCKEQYRDSTINISEHMTSIIQFGRLDIIKYYINHCQQEMETTTTLHEITKESITSGQLEIFKYLIENVVSIDRAQQIWRSMFTEQNLKSLLNSKFAIPMLTYAISHDATLELTERIIISAKKKSKYNLIDN</sequence>
<name>D3B4D3_HETP5</name>
<evidence type="ECO:0000313" key="1">
    <source>
        <dbReference type="EMBL" id="EFA84181.1"/>
    </source>
</evidence>
<protein>
    <submittedName>
        <fullName evidence="1">Uncharacterized protein</fullName>
    </submittedName>
</protein>
<dbReference type="RefSeq" id="XP_020436298.1">
    <property type="nucleotide sequence ID" value="XM_020574226.1"/>
</dbReference>
<proteinExistence type="predicted"/>
<organism evidence="1 2">
    <name type="scientific">Heterostelium pallidum (strain ATCC 26659 / Pp 5 / PN500)</name>
    <name type="common">Cellular slime mold</name>
    <name type="synonym">Polysphondylium pallidum</name>
    <dbReference type="NCBI Taxonomy" id="670386"/>
    <lineage>
        <taxon>Eukaryota</taxon>
        <taxon>Amoebozoa</taxon>
        <taxon>Evosea</taxon>
        <taxon>Eumycetozoa</taxon>
        <taxon>Dictyostelia</taxon>
        <taxon>Acytosteliales</taxon>
        <taxon>Acytosteliaceae</taxon>
        <taxon>Heterostelium</taxon>
    </lineage>
</organism>
<dbReference type="AlphaFoldDB" id="D3B4D3"/>
<dbReference type="EMBL" id="ADBJ01000010">
    <property type="protein sequence ID" value="EFA84181.1"/>
    <property type="molecule type" value="Genomic_DNA"/>
</dbReference>
<reference evidence="1 2" key="1">
    <citation type="journal article" date="2011" name="Genome Res.">
        <title>Phylogeny-wide analysis of social amoeba genomes highlights ancient origins for complex intercellular communication.</title>
        <authorList>
            <person name="Heidel A.J."/>
            <person name="Lawal H.M."/>
            <person name="Felder M."/>
            <person name="Schilde C."/>
            <person name="Helps N.R."/>
            <person name="Tunggal B."/>
            <person name="Rivero F."/>
            <person name="John U."/>
            <person name="Schleicher M."/>
            <person name="Eichinger L."/>
            <person name="Platzer M."/>
            <person name="Noegel A.A."/>
            <person name="Schaap P."/>
            <person name="Gloeckner G."/>
        </authorList>
    </citation>
    <scope>NUCLEOTIDE SEQUENCE [LARGE SCALE GENOMIC DNA]</scope>
    <source>
        <strain evidence="2">ATCC 26659 / Pp 5 / PN500</strain>
    </source>
</reference>
<gene>
    <name evidence="1" type="ORF">PPL_03256</name>
</gene>
<dbReference type="GeneID" id="31358779"/>
<dbReference type="InParanoid" id="D3B4D3"/>
<evidence type="ECO:0000313" key="2">
    <source>
        <dbReference type="Proteomes" id="UP000001396"/>
    </source>
</evidence>
<dbReference type="Proteomes" id="UP000001396">
    <property type="component" value="Unassembled WGS sequence"/>
</dbReference>